<reference evidence="2" key="1">
    <citation type="journal article" date="2017" name="Nature">
        <title>The genome of Chenopodium quinoa.</title>
        <authorList>
            <person name="Jarvis D.E."/>
            <person name="Ho Y.S."/>
            <person name="Lightfoot D.J."/>
            <person name="Schmoeckel S.M."/>
            <person name="Li B."/>
            <person name="Borm T.J.A."/>
            <person name="Ohyanagi H."/>
            <person name="Mineta K."/>
            <person name="Michell C.T."/>
            <person name="Saber N."/>
            <person name="Kharbatia N.M."/>
            <person name="Rupper R.R."/>
            <person name="Sharp A.R."/>
            <person name="Dally N."/>
            <person name="Boughton B.A."/>
            <person name="Woo Y.H."/>
            <person name="Gao G."/>
            <person name="Schijlen E.G.W.M."/>
            <person name="Guo X."/>
            <person name="Momin A.A."/>
            <person name="Negrao S."/>
            <person name="Al-Babili S."/>
            <person name="Gehring C."/>
            <person name="Roessner U."/>
            <person name="Jung C."/>
            <person name="Murphy K."/>
            <person name="Arold S.T."/>
            <person name="Gojobori T."/>
            <person name="van der Linden C.G."/>
            <person name="van Loo E.N."/>
            <person name="Jellen E.N."/>
            <person name="Maughan P.J."/>
            <person name="Tester M."/>
        </authorList>
    </citation>
    <scope>NUCLEOTIDE SEQUENCE [LARGE SCALE GENOMIC DNA]</scope>
    <source>
        <strain evidence="2">cv. PI 614886</strain>
    </source>
</reference>
<dbReference type="Proteomes" id="UP000596660">
    <property type="component" value="Unplaced"/>
</dbReference>
<proteinExistence type="predicted"/>
<feature type="transmembrane region" description="Helical" evidence="1">
    <location>
        <begin position="74"/>
        <end position="94"/>
    </location>
</feature>
<dbReference type="Gramene" id="AUR62000356-RA">
    <property type="protein sequence ID" value="AUR62000356-RA:cds"/>
    <property type="gene ID" value="AUR62000356"/>
</dbReference>
<keyword evidence="1" id="KW-1133">Transmembrane helix</keyword>
<evidence type="ECO:0000313" key="3">
    <source>
        <dbReference type="Proteomes" id="UP000596660"/>
    </source>
</evidence>
<protein>
    <submittedName>
        <fullName evidence="2">Uncharacterized protein</fullName>
    </submittedName>
</protein>
<name>A0A803KMV0_CHEQI</name>
<keyword evidence="3" id="KW-1185">Reference proteome</keyword>
<dbReference type="OMA" id="NGSHCAC"/>
<dbReference type="AlphaFoldDB" id="A0A803KMV0"/>
<keyword evidence="1" id="KW-0472">Membrane</keyword>
<sequence length="602" mass="68029">MSAFKAPCPVNSVLYNKTLCACSPGYLFNATTKSCELFTSPSKFIVNSGVDYSISFPETIFSFDQIKKFTQSQAVFLEATGVLLVSWLLFCVFLRFRKLGDGRSIWFQLRWWISRLDVCFATRHWLEDQKVVKKRKTELGGAFSIASWILFIGLFSALLYQIISKRSVEVHNLRATNGPDLVAFMNDMEFNITTISSMSCSQLRSLGTIFLGNPGSIDYRVAPLSTFANYSCLNTSRGPTISLRCNNCPLGRDNVYISWQFIDLPGQPASAVAFEFNLTARNPAQKKHMSLVSGTVRNGTDLNDMPLAFRGMGTNILKFNLFPRVYQNLHNLKLVQPLFHEFVPGSFIRDANALQASLQNPNSGLMNTTLHINFLSDYIVEIDNQNILGPVSFLADLGGLYCISIGIFFYLLLQCEYRIKRLRNEDQVFRNIRSRRKAQDHWDKLRKYVMYTWGPSSLLEENYNFSSNGCCDCAGGASHRKGESLHKRSRHESSLRAISFDKKDSSRKGMVSLSLMDFVFGLHTLQAGKHLSEPTKSLKDVNIPPPPTLPVFNGSCAVDVSDIQKNLKDLYEYNTMLREKLVDTQSMLRVLTNKYPSMASEV</sequence>
<accession>A0A803KMV0</accession>
<feature type="transmembrane region" description="Helical" evidence="1">
    <location>
        <begin position="139"/>
        <end position="163"/>
    </location>
</feature>
<dbReference type="EnsemblPlants" id="AUR62000356-RA">
    <property type="protein sequence ID" value="AUR62000356-RA:cds"/>
    <property type="gene ID" value="AUR62000356"/>
</dbReference>
<evidence type="ECO:0000256" key="1">
    <source>
        <dbReference type="SAM" id="Phobius"/>
    </source>
</evidence>
<dbReference type="PANTHER" id="PTHR37254:SF1">
    <property type="entry name" value="OS01G0100500 PROTEIN"/>
    <property type="match status" value="1"/>
</dbReference>
<dbReference type="PANTHER" id="PTHR37254">
    <property type="entry name" value="OS01G0100500 PROTEIN"/>
    <property type="match status" value="1"/>
</dbReference>
<keyword evidence="1" id="KW-0812">Transmembrane</keyword>
<organism evidence="2 3">
    <name type="scientific">Chenopodium quinoa</name>
    <name type="common">Quinoa</name>
    <dbReference type="NCBI Taxonomy" id="63459"/>
    <lineage>
        <taxon>Eukaryota</taxon>
        <taxon>Viridiplantae</taxon>
        <taxon>Streptophyta</taxon>
        <taxon>Embryophyta</taxon>
        <taxon>Tracheophyta</taxon>
        <taxon>Spermatophyta</taxon>
        <taxon>Magnoliopsida</taxon>
        <taxon>eudicotyledons</taxon>
        <taxon>Gunneridae</taxon>
        <taxon>Pentapetalae</taxon>
        <taxon>Caryophyllales</taxon>
        <taxon>Chenopodiaceae</taxon>
        <taxon>Chenopodioideae</taxon>
        <taxon>Atripliceae</taxon>
        <taxon>Chenopodium</taxon>
    </lineage>
</organism>
<reference evidence="2" key="2">
    <citation type="submission" date="2021-03" db="UniProtKB">
        <authorList>
            <consortium name="EnsemblPlants"/>
        </authorList>
    </citation>
    <scope>IDENTIFICATION</scope>
</reference>
<evidence type="ECO:0000313" key="2">
    <source>
        <dbReference type="EnsemblPlants" id="AUR62000356-RA:cds"/>
    </source>
</evidence>
<feature type="transmembrane region" description="Helical" evidence="1">
    <location>
        <begin position="393"/>
        <end position="413"/>
    </location>
</feature>